<keyword evidence="1" id="KW-0812">Transmembrane</keyword>
<dbReference type="InterPro" id="IPR059226">
    <property type="entry name" value="Choice_anch_Q_dom"/>
</dbReference>
<gene>
    <name evidence="2" type="ORF">ELE36_02040</name>
</gene>
<keyword evidence="1" id="KW-0472">Membrane</keyword>
<reference evidence="2 3" key="1">
    <citation type="submission" date="2019-01" db="EMBL/GenBank/DDBJ databases">
        <title>Pseudolysobacter antarctica gen. nov., sp. nov., isolated from Fildes Peninsula, Antarctica.</title>
        <authorList>
            <person name="Wei Z."/>
            <person name="Peng F."/>
        </authorList>
    </citation>
    <scope>NUCLEOTIDE SEQUENCE [LARGE SCALE GENOMIC DNA]</scope>
    <source>
        <strain evidence="2 3">AQ6-296</strain>
    </source>
</reference>
<evidence type="ECO:0000313" key="2">
    <source>
        <dbReference type="EMBL" id="QBB69248.1"/>
    </source>
</evidence>
<dbReference type="EMBL" id="CP035704">
    <property type="protein sequence ID" value="QBB69248.1"/>
    <property type="molecule type" value="Genomic_DNA"/>
</dbReference>
<evidence type="ECO:0000313" key="3">
    <source>
        <dbReference type="Proteomes" id="UP000291562"/>
    </source>
</evidence>
<accession>A0A411HFI9</accession>
<dbReference type="InterPro" id="IPR011050">
    <property type="entry name" value="Pectin_lyase_fold/virulence"/>
</dbReference>
<dbReference type="RefSeq" id="WP_129831504.1">
    <property type="nucleotide sequence ID" value="NZ_CP035704.1"/>
</dbReference>
<sequence>MKLQFGIAPANVFPKPLVICIALALSGAIGNAETLPAKTDPAAAEWAASDAVLWQPQTSKLHQERLRMAMLRVASTVHEPITRVATNCADDGSVGSLRSIVAAALSGDSIDLSALACSTITLTQGQIPINVDDLTIVGPGVNSLTIDGNHQDRVFAHFGYGTLSLSGMTVSNGSKIVSGTDVGAGGCIASGSYLAFTDLVVNHCRAEGEGSYGGAVFAYGLGMSNSTISNSIAIGTHPTNFTAAFGGAAFLYTLDMTNSTISGNSAQRNLKPGNGGYEIGGGIVLVHGGTIAGSTIDTNYSYGRAGAIAAFADSLILSNSTISGNRAQNGIGGGLHLRVFTDLVLYNDTLTANQAALDGGGVFLNPGQQSMTTLSTIISGNTVGAGTSADIYASTPITLGGSNSLIGAITSPVTLPPGTLRTSAHLLPLAANGGSTRTHALTAGSPALDAGTNAQGLANDQRGAGFARVFGPSADIGAFEAQQKLVAPLPAQIPAASVWGLGLLAAMLGFLGWRRRCSGNE</sequence>
<dbReference type="SUPFAM" id="SSF51126">
    <property type="entry name" value="Pectin lyase-like"/>
    <property type="match status" value="1"/>
</dbReference>
<dbReference type="NCBIfam" id="NF041518">
    <property type="entry name" value="choice_anch_Q"/>
    <property type="match status" value="1"/>
</dbReference>
<keyword evidence="3" id="KW-1185">Reference proteome</keyword>
<dbReference type="AlphaFoldDB" id="A0A411HFI9"/>
<dbReference type="Proteomes" id="UP000291562">
    <property type="component" value="Chromosome"/>
</dbReference>
<keyword evidence="1" id="KW-1133">Transmembrane helix</keyword>
<feature type="transmembrane region" description="Helical" evidence="1">
    <location>
        <begin position="493"/>
        <end position="513"/>
    </location>
</feature>
<protein>
    <recommendedName>
        <fullName evidence="4">IPTL-CTERM sorting domain-containing protein</fullName>
    </recommendedName>
</protein>
<name>A0A411HFI9_9GAMM</name>
<proteinExistence type="predicted"/>
<dbReference type="OrthoDB" id="6057622at2"/>
<organism evidence="2 3">
    <name type="scientific">Pseudolysobacter antarcticus</name>
    <dbReference type="NCBI Taxonomy" id="2511995"/>
    <lineage>
        <taxon>Bacteria</taxon>
        <taxon>Pseudomonadati</taxon>
        <taxon>Pseudomonadota</taxon>
        <taxon>Gammaproteobacteria</taxon>
        <taxon>Lysobacterales</taxon>
        <taxon>Rhodanobacteraceae</taxon>
        <taxon>Pseudolysobacter</taxon>
    </lineage>
</organism>
<dbReference type="KEGG" id="xbc:ELE36_02040"/>
<evidence type="ECO:0000256" key="1">
    <source>
        <dbReference type="SAM" id="Phobius"/>
    </source>
</evidence>
<evidence type="ECO:0008006" key="4">
    <source>
        <dbReference type="Google" id="ProtNLM"/>
    </source>
</evidence>